<gene>
    <name evidence="5" type="ordered locus">Dshi_2852</name>
</gene>
<dbReference type="CDD" id="cd06170">
    <property type="entry name" value="LuxR_C_like"/>
    <property type="match status" value="1"/>
</dbReference>
<dbReference type="PROSITE" id="PS50043">
    <property type="entry name" value="HTH_LUXR_2"/>
    <property type="match status" value="1"/>
</dbReference>
<feature type="domain" description="HTH luxR-type" evidence="4">
    <location>
        <begin position="167"/>
        <end position="232"/>
    </location>
</feature>
<dbReference type="OrthoDB" id="9803630at2"/>
<dbReference type="EMBL" id="CP000830">
    <property type="protein sequence ID" value="ABV94585.1"/>
    <property type="molecule type" value="Genomic_DNA"/>
</dbReference>
<sequence length="236" mass="26545">MHQGLESFLEDLQEAKSLDDVQARLFGLRESLEVENFAYHCLDASGNKYGAMTYDAPWVKRYIEMDYARVDPVIKGTYQRFHPVDWKQLDWSPKAAREFMGEALETGVGNQGLSVPVRGPNGQFAVFSVNNRATDAAWESYQKEYLKTFILAAHFINQRALELEEDINPTAKPLSPRESDALTHLANGLSRGQVAEKLKISEHTLRVYIESARFKLGAANTTHAVARAMVRGLIVV</sequence>
<dbReference type="GO" id="GO:0003677">
    <property type="term" value="F:DNA binding"/>
    <property type="evidence" value="ECO:0007669"/>
    <property type="project" value="UniProtKB-KW"/>
</dbReference>
<keyword evidence="2" id="KW-0238">DNA-binding</keyword>
<evidence type="ECO:0000313" key="5">
    <source>
        <dbReference type="EMBL" id="ABV94585.1"/>
    </source>
</evidence>
<evidence type="ECO:0000256" key="3">
    <source>
        <dbReference type="ARBA" id="ARBA00023163"/>
    </source>
</evidence>
<dbReference type="Pfam" id="PF03472">
    <property type="entry name" value="Autoind_bind"/>
    <property type="match status" value="1"/>
</dbReference>
<dbReference type="Pfam" id="PF00196">
    <property type="entry name" value="GerE"/>
    <property type="match status" value="1"/>
</dbReference>
<evidence type="ECO:0000256" key="2">
    <source>
        <dbReference type="ARBA" id="ARBA00023125"/>
    </source>
</evidence>
<dbReference type="STRING" id="398580.Dshi_2852"/>
<keyword evidence="3" id="KW-0804">Transcription</keyword>
<dbReference type="InterPro" id="IPR005143">
    <property type="entry name" value="TF_LuxR_autoind-bd_dom"/>
</dbReference>
<dbReference type="KEGG" id="dsh:Dshi_2852"/>
<dbReference type="SUPFAM" id="SSF46894">
    <property type="entry name" value="C-terminal effector domain of the bipartite response regulators"/>
    <property type="match status" value="1"/>
</dbReference>
<dbReference type="Gene3D" id="3.30.450.80">
    <property type="entry name" value="Transcription factor LuxR-like, autoinducer-binding domain"/>
    <property type="match status" value="1"/>
</dbReference>
<proteinExistence type="predicted"/>
<protein>
    <submittedName>
        <fullName evidence="5">Transcriptional regulator</fullName>
    </submittedName>
</protein>
<name>A8LJI2_DINSH</name>
<dbReference type="InterPro" id="IPR036693">
    <property type="entry name" value="TF_LuxR_autoind-bd_dom_sf"/>
</dbReference>
<dbReference type="Gene3D" id="1.10.10.10">
    <property type="entry name" value="Winged helix-like DNA-binding domain superfamily/Winged helix DNA-binding domain"/>
    <property type="match status" value="1"/>
</dbReference>
<dbReference type="InterPro" id="IPR036388">
    <property type="entry name" value="WH-like_DNA-bd_sf"/>
</dbReference>
<keyword evidence="1" id="KW-0805">Transcription regulation</keyword>
<dbReference type="SUPFAM" id="SSF75516">
    <property type="entry name" value="Pheromone-binding domain of LuxR-like quorum-sensing transcription factors"/>
    <property type="match status" value="1"/>
</dbReference>
<dbReference type="GO" id="GO:0006355">
    <property type="term" value="P:regulation of DNA-templated transcription"/>
    <property type="evidence" value="ECO:0007669"/>
    <property type="project" value="InterPro"/>
</dbReference>
<evidence type="ECO:0000256" key="1">
    <source>
        <dbReference type="ARBA" id="ARBA00023015"/>
    </source>
</evidence>
<dbReference type="PANTHER" id="PTHR44688:SF25">
    <property type="entry name" value="HTH LUXR-TYPE DOMAIN-CONTAINING PROTEIN"/>
    <property type="match status" value="1"/>
</dbReference>
<accession>A8LJI2</accession>
<reference evidence="6" key="1">
    <citation type="journal article" date="2010" name="ISME J.">
        <title>The complete genome sequence of the algal symbiont Dinoroseobacter shibae: a hitchhiker's guide to life in the sea.</title>
        <authorList>
            <person name="Wagner-Dobler I."/>
            <person name="Ballhausen B."/>
            <person name="Berger M."/>
            <person name="Brinkhoff T."/>
            <person name="Buchholz I."/>
            <person name="Bunk B."/>
            <person name="Cypionka H."/>
            <person name="Daniel R."/>
            <person name="Drepper T."/>
            <person name="Gerdts G."/>
            <person name="Hahnke S."/>
            <person name="Han C."/>
            <person name="Jahn D."/>
            <person name="Kalhoefer D."/>
            <person name="Kiss H."/>
            <person name="Klenk H.P."/>
            <person name="Kyrpides N."/>
            <person name="Liebl W."/>
            <person name="Liesegang H."/>
            <person name="Meincke L."/>
            <person name="Pati A."/>
            <person name="Petersen J."/>
            <person name="Piekarski T."/>
            <person name="Pommerenke C."/>
            <person name="Pradella S."/>
            <person name="Pukall R."/>
            <person name="Rabus R."/>
            <person name="Stackebrandt E."/>
            <person name="Thole S."/>
            <person name="Thompson L."/>
            <person name="Tielen P."/>
            <person name="Tomasch J."/>
            <person name="von Jan M."/>
            <person name="Wanphrut N."/>
            <person name="Wichels A."/>
            <person name="Zech H."/>
            <person name="Simon M."/>
        </authorList>
    </citation>
    <scope>NUCLEOTIDE SEQUENCE [LARGE SCALE GENOMIC DNA]</scope>
    <source>
        <strain evidence="6">DSM 16493 / NCIMB 14021 / DFL 12</strain>
    </source>
</reference>
<dbReference type="PRINTS" id="PR00038">
    <property type="entry name" value="HTHLUXR"/>
</dbReference>
<dbReference type="Proteomes" id="UP000006833">
    <property type="component" value="Chromosome"/>
</dbReference>
<evidence type="ECO:0000259" key="4">
    <source>
        <dbReference type="PROSITE" id="PS50043"/>
    </source>
</evidence>
<dbReference type="InterPro" id="IPR016032">
    <property type="entry name" value="Sig_transdc_resp-reg_C-effctor"/>
</dbReference>
<dbReference type="HOGENOM" id="CLU_072786_2_1_5"/>
<dbReference type="SMART" id="SM00421">
    <property type="entry name" value="HTH_LUXR"/>
    <property type="match status" value="1"/>
</dbReference>
<organism evidence="5 6">
    <name type="scientific">Dinoroseobacter shibae (strain DSM 16493 / NCIMB 14021 / DFL 12)</name>
    <dbReference type="NCBI Taxonomy" id="398580"/>
    <lineage>
        <taxon>Bacteria</taxon>
        <taxon>Pseudomonadati</taxon>
        <taxon>Pseudomonadota</taxon>
        <taxon>Alphaproteobacteria</taxon>
        <taxon>Rhodobacterales</taxon>
        <taxon>Roseobacteraceae</taxon>
        <taxon>Dinoroseobacter</taxon>
    </lineage>
</organism>
<dbReference type="AlphaFoldDB" id="A8LJI2"/>
<keyword evidence="6" id="KW-1185">Reference proteome</keyword>
<dbReference type="eggNOG" id="COG2197">
    <property type="taxonomic scope" value="Bacteria"/>
</dbReference>
<dbReference type="InterPro" id="IPR000792">
    <property type="entry name" value="Tscrpt_reg_LuxR_C"/>
</dbReference>
<dbReference type="PANTHER" id="PTHR44688">
    <property type="entry name" value="DNA-BINDING TRANSCRIPTIONAL ACTIVATOR DEVR_DOSR"/>
    <property type="match status" value="1"/>
</dbReference>
<evidence type="ECO:0000313" key="6">
    <source>
        <dbReference type="Proteomes" id="UP000006833"/>
    </source>
</evidence>